<proteinExistence type="predicted"/>
<keyword evidence="1" id="KW-0285">Flavoprotein</keyword>
<dbReference type="Gene3D" id="3.30.465.10">
    <property type="match status" value="1"/>
</dbReference>
<keyword evidence="1" id="KW-0274">FAD</keyword>
<protein>
    <submittedName>
        <fullName evidence="4">FAD binding domain protein</fullName>
    </submittedName>
</protein>
<gene>
    <name evidence="4" type="ORF">CAP_0649</name>
</gene>
<evidence type="ECO:0000313" key="5">
    <source>
        <dbReference type="Proteomes" id="UP000019678"/>
    </source>
</evidence>
<dbReference type="OrthoDB" id="9800184at2"/>
<evidence type="ECO:0000259" key="3">
    <source>
        <dbReference type="PROSITE" id="PS51387"/>
    </source>
</evidence>
<dbReference type="SUPFAM" id="SSF56176">
    <property type="entry name" value="FAD-binding/transporter-associated domain-like"/>
    <property type="match status" value="1"/>
</dbReference>
<organism evidence="4 5">
    <name type="scientific">Chondromyces apiculatus DSM 436</name>
    <dbReference type="NCBI Taxonomy" id="1192034"/>
    <lineage>
        <taxon>Bacteria</taxon>
        <taxon>Pseudomonadati</taxon>
        <taxon>Myxococcota</taxon>
        <taxon>Polyangia</taxon>
        <taxon>Polyangiales</taxon>
        <taxon>Polyangiaceae</taxon>
        <taxon>Chondromyces</taxon>
    </lineage>
</organism>
<dbReference type="PANTHER" id="PTHR43762:SF1">
    <property type="entry name" value="D-ARABINONO-1,4-LACTONE OXIDASE"/>
    <property type="match status" value="1"/>
</dbReference>
<dbReference type="Pfam" id="PF04030">
    <property type="entry name" value="ALO"/>
    <property type="match status" value="1"/>
</dbReference>
<dbReference type="InterPro" id="IPR007173">
    <property type="entry name" value="ALO_C"/>
</dbReference>
<dbReference type="GO" id="GO:0016020">
    <property type="term" value="C:membrane"/>
    <property type="evidence" value="ECO:0007669"/>
    <property type="project" value="InterPro"/>
</dbReference>
<comment type="caution">
    <text evidence="4">The sequence shown here is derived from an EMBL/GenBank/DDBJ whole genome shotgun (WGS) entry which is preliminary data.</text>
</comment>
<dbReference type="AlphaFoldDB" id="A0A017TEC0"/>
<reference evidence="4 5" key="1">
    <citation type="submission" date="2013-05" db="EMBL/GenBank/DDBJ databases">
        <title>Genome assembly of Chondromyces apiculatus DSM 436.</title>
        <authorList>
            <person name="Sharma G."/>
            <person name="Khatri I."/>
            <person name="Kaur C."/>
            <person name="Mayilraj S."/>
            <person name="Subramanian S."/>
        </authorList>
    </citation>
    <scope>NUCLEOTIDE SEQUENCE [LARGE SCALE GENOMIC DNA]</scope>
    <source>
        <strain evidence="4 5">DSM 436</strain>
    </source>
</reference>
<dbReference type="Gene3D" id="3.30.43.10">
    <property type="entry name" value="Uridine Diphospho-n-acetylenolpyruvylglucosamine Reductase, domain 2"/>
    <property type="match status" value="1"/>
</dbReference>
<evidence type="ECO:0000313" key="4">
    <source>
        <dbReference type="EMBL" id="EYF07170.1"/>
    </source>
</evidence>
<dbReference type="EMBL" id="ASRX01000011">
    <property type="protein sequence ID" value="EYF07170.1"/>
    <property type="molecule type" value="Genomic_DNA"/>
</dbReference>
<dbReference type="GO" id="GO:0003885">
    <property type="term" value="F:D-arabinono-1,4-lactone oxidase activity"/>
    <property type="evidence" value="ECO:0007669"/>
    <property type="project" value="InterPro"/>
</dbReference>
<dbReference type="STRING" id="1192034.CAP_0649"/>
<sequence>MFAEKLFSMVEEMVHSFQHVQPHVGVAMAVGKKVTVPLTVHHTLEQILGAVQQGADKQELIPRVVEQLVKTSPEGRRAAVPSNEAIFGPETGPRKEWKNQLANQVAQPLQLFRPTSLLDASTGASDCTSIEAILVRALQNGTAVKAAGSGHSYSDVATSPDFLIDTHGLNRPSDAKNPITGQLSQAMLRSPLKLGVGAIHWNGYHPDVNRALFETEAGITIHDMNQVLEQRNLGLMNMGGYDGQTIIGATSTSTHGSGITLGPFPDMVRSLVIATTGKWNGKTVGGKDPGNGVYYYRIEPTDGITDPAKYADPLIQLIQDDDCFNATICSMGCFGVIYSVVFEVMQMYWLEENRSETTFDKLVQALQPNPANPGHFPDVLVNTRNFEVYVHPYPMDGLKVVEMDLTKPPETYYPYFRCLVSARNIVERPHDILGRSGHRNIISQMISLFRLSFELMIAFLNLFPELVPFAISASEDALVDSSYINKSYEIYNLGLNQDSGFAAEIGFSLEDDDGNYTPDHLIAAVNRIHRIAQVARVQGEQYQTSAFSLRFVKASGALLSMMHGRNTGMIEMDMVTGTYAGTEIMYRYETNMYSLGGRPHWGLEFDFLNGSNGLLGKLYSELETWLAVYRQFNGRGTFNSAFTDRAGFTVME</sequence>
<dbReference type="InterPro" id="IPR006094">
    <property type="entry name" value="Oxid_FAD_bind_N"/>
</dbReference>
<dbReference type="InterPro" id="IPR036318">
    <property type="entry name" value="FAD-bd_PCMH-like_sf"/>
</dbReference>
<keyword evidence="2" id="KW-0560">Oxidoreductase</keyword>
<feature type="domain" description="FAD-binding PCMH-type" evidence="3">
    <location>
        <begin position="104"/>
        <end position="347"/>
    </location>
</feature>
<dbReference type="InterPro" id="IPR016167">
    <property type="entry name" value="FAD-bd_PCMH_sub1"/>
</dbReference>
<evidence type="ECO:0000256" key="1">
    <source>
        <dbReference type="ARBA" id="ARBA00022827"/>
    </source>
</evidence>
<dbReference type="PANTHER" id="PTHR43762">
    <property type="entry name" value="L-GULONOLACTONE OXIDASE"/>
    <property type="match status" value="1"/>
</dbReference>
<name>A0A017TEC0_9BACT</name>
<dbReference type="RefSeq" id="WP_044238178.1">
    <property type="nucleotide sequence ID" value="NZ_ASRX01000011.1"/>
</dbReference>
<accession>A0A017TEC0</accession>
<dbReference type="Proteomes" id="UP000019678">
    <property type="component" value="Unassembled WGS sequence"/>
</dbReference>
<dbReference type="GO" id="GO:0071949">
    <property type="term" value="F:FAD binding"/>
    <property type="evidence" value="ECO:0007669"/>
    <property type="project" value="InterPro"/>
</dbReference>
<dbReference type="Gene3D" id="3.30.70.2520">
    <property type="match status" value="1"/>
</dbReference>
<dbReference type="InterPro" id="IPR016166">
    <property type="entry name" value="FAD-bd_PCMH"/>
</dbReference>
<dbReference type="PROSITE" id="PS51387">
    <property type="entry name" value="FAD_PCMH"/>
    <property type="match status" value="1"/>
</dbReference>
<dbReference type="InterPro" id="IPR016169">
    <property type="entry name" value="FAD-bd_PCMH_sub2"/>
</dbReference>
<dbReference type="Pfam" id="PF01565">
    <property type="entry name" value="FAD_binding_4"/>
    <property type="match status" value="1"/>
</dbReference>
<evidence type="ECO:0000256" key="2">
    <source>
        <dbReference type="ARBA" id="ARBA00023002"/>
    </source>
</evidence>
<keyword evidence="5" id="KW-1185">Reference proteome</keyword>
<dbReference type="eggNOG" id="COG0277">
    <property type="taxonomic scope" value="Bacteria"/>
</dbReference>
<dbReference type="InterPro" id="IPR010031">
    <property type="entry name" value="FAD_lactone_oxidase-like"/>
</dbReference>